<dbReference type="EMBL" id="RRYP01019051">
    <property type="protein sequence ID" value="TNV73375.1"/>
    <property type="molecule type" value="Genomic_DNA"/>
</dbReference>
<gene>
    <name evidence="1" type="ORF">FGO68_gene2548</name>
</gene>
<keyword evidence="2" id="KW-1185">Reference proteome</keyword>
<evidence type="ECO:0000313" key="2">
    <source>
        <dbReference type="Proteomes" id="UP000785679"/>
    </source>
</evidence>
<comment type="caution">
    <text evidence="1">The sequence shown here is derived from an EMBL/GenBank/DDBJ whole genome shotgun (WGS) entry which is preliminary data.</text>
</comment>
<organism evidence="1 2">
    <name type="scientific">Halteria grandinella</name>
    <dbReference type="NCBI Taxonomy" id="5974"/>
    <lineage>
        <taxon>Eukaryota</taxon>
        <taxon>Sar</taxon>
        <taxon>Alveolata</taxon>
        <taxon>Ciliophora</taxon>
        <taxon>Intramacronucleata</taxon>
        <taxon>Spirotrichea</taxon>
        <taxon>Stichotrichia</taxon>
        <taxon>Sporadotrichida</taxon>
        <taxon>Halteriidae</taxon>
        <taxon>Halteria</taxon>
    </lineage>
</organism>
<dbReference type="AlphaFoldDB" id="A0A8J8NFG3"/>
<accession>A0A8J8NFG3</accession>
<reference evidence="1" key="1">
    <citation type="submission" date="2019-06" db="EMBL/GenBank/DDBJ databases">
        <authorList>
            <person name="Zheng W."/>
        </authorList>
    </citation>
    <scope>NUCLEOTIDE SEQUENCE</scope>
    <source>
        <strain evidence="1">QDHG01</strain>
    </source>
</reference>
<name>A0A8J8NFG3_HALGN</name>
<dbReference type="Proteomes" id="UP000785679">
    <property type="component" value="Unassembled WGS sequence"/>
</dbReference>
<protein>
    <submittedName>
        <fullName evidence="1">Uncharacterized protein</fullName>
    </submittedName>
</protein>
<evidence type="ECO:0000313" key="1">
    <source>
        <dbReference type="EMBL" id="TNV73375.1"/>
    </source>
</evidence>
<sequence length="83" mass="9676">MSLMSRGGAILNHCYRKEEIALGITHIKTTREGKLLQRGHPVGSYLRILGKYRHAYRERILGLNSMLRQSMKNKMRFCIIPMM</sequence>
<proteinExistence type="predicted"/>